<accession>A0ABV8ZIG1</accession>
<dbReference type="Proteomes" id="UP001596003">
    <property type="component" value="Unassembled WGS sequence"/>
</dbReference>
<protein>
    <submittedName>
        <fullName evidence="1">Uncharacterized protein</fullName>
    </submittedName>
</protein>
<name>A0ABV8ZIG1_9FLAO</name>
<organism evidence="1 2">
    <name type="scientific">Flavobacterium chungangensis</name>
    <dbReference type="NCBI Taxonomy" id="2708132"/>
    <lineage>
        <taxon>Bacteria</taxon>
        <taxon>Pseudomonadati</taxon>
        <taxon>Bacteroidota</taxon>
        <taxon>Flavobacteriia</taxon>
        <taxon>Flavobacteriales</taxon>
        <taxon>Flavobacteriaceae</taxon>
        <taxon>Flavobacterium</taxon>
    </lineage>
</organism>
<comment type="caution">
    <text evidence="1">The sequence shown here is derived from an EMBL/GenBank/DDBJ whole genome shotgun (WGS) entry which is preliminary data.</text>
</comment>
<dbReference type="RefSeq" id="WP_379798961.1">
    <property type="nucleotide sequence ID" value="NZ_JBHSFY010000009.1"/>
</dbReference>
<keyword evidence="2" id="KW-1185">Reference proteome</keyword>
<sequence>MKKFILLGLLITYINIYSQEKKDDFKRLIDSALTIKSIDTYSDFKEDLNKDNQTDNWKHHIEEYKHYIENIYLVDENPPLSEEFLMKSCANVSDFAQFFCLRNCKRDKSLRLFTIVS</sequence>
<gene>
    <name evidence="1" type="ORF">ACFO3N_15065</name>
</gene>
<dbReference type="EMBL" id="JBHSFY010000009">
    <property type="protein sequence ID" value="MFC4478392.1"/>
    <property type="molecule type" value="Genomic_DNA"/>
</dbReference>
<evidence type="ECO:0000313" key="2">
    <source>
        <dbReference type="Proteomes" id="UP001596003"/>
    </source>
</evidence>
<reference evidence="2" key="1">
    <citation type="journal article" date="2019" name="Int. J. Syst. Evol. Microbiol.">
        <title>The Global Catalogue of Microorganisms (GCM) 10K type strain sequencing project: providing services to taxonomists for standard genome sequencing and annotation.</title>
        <authorList>
            <consortium name="The Broad Institute Genomics Platform"/>
            <consortium name="The Broad Institute Genome Sequencing Center for Infectious Disease"/>
            <person name="Wu L."/>
            <person name="Ma J."/>
        </authorList>
    </citation>
    <scope>NUCLEOTIDE SEQUENCE [LARGE SCALE GENOMIC DNA]</scope>
    <source>
        <strain evidence="2">NBRC 103627</strain>
    </source>
</reference>
<evidence type="ECO:0000313" key="1">
    <source>
        <dbReference type="EMBL" id="MFC4478392.1"/>
    </source>
</evidence>
<proteinExistence type="predicted"/>